<dbReference type="Pfam" id="PF03575">
    <property type="entry name" value="Peptidase_S51"/>
    <property type="match status" value="1"/>
</dbReference>
<dbReference type="PANTHER" id="PTHR36175:SF1">
    <property type="entry name" value="CYANOPHYCINASE"/>
    <property type="match status" value="1"/>
</dbReference>
<comment type="function">
    <text evidence="2">Exopeptidase that catalyzes the hydrolytic cleavage of multi-L-arginyl-poly-L-aspartic acid (cyanophycin; a water-insoluble reserve polymer) into aspartate-arginine dipeptides.</text>
</comment>
<comment type="similarity">
    <text evidence="3">Belongs to the peptidase S51 family.</text>
</comment>
<dbReference type="GO" id="GO:0006508">
    <property type="term" value="P:proteolysis"/>
    <property type="evidence" value="ECO:0007669"/>
    <property type="project" value="UniProtKB-KW"/>
</dbReference>
<evidence type="ECO:0000256" key="6">
    <source>
        <dbReference type="ARBA" id="ARBA00022670"/>
    </source>
</evidence>
<dbReference type="STRING" id="254.SAMN05421682_10243"/>
<proteinExistence type="inferred from homology"/>
<evidence type="ECO:0000256" key="7">
    <source>
        <dbReference type="ARBA" id="ARBA00022801"/>
    </source>
</evidence>
<dbReference type="InterPro" id="IPR029062">
    <property type="entry name" value="Class_I_gatase-like"/>
</dbReference>
<evidence type="ECO:0000256" key="1">
    <source>
        <dbReference type="ARBA" id="ARBA00001092"/>
    </source>
</evidence>
<evidence type="ECO:0000256" key="2">
    <source>
        <dbReference type="ARBA" id="ARBA00002039"/>
    </source>
</evidence>
<evidence type="ECO:0000256" key="8">
    <source>
        <dbReference type="ARBA" id="ARBA00022825"/>
    </source>
</evidence>
<reference evidence="9 10" key="1">
    <citation type="submission" date="2018-06" db="EMBL/GenBank/DDBJ databases">
        <authorList>
            <consortium name="Pathogen Informatics"/>
            <person name="Doyle S."/>
        </authorList>
    </citation>
    <scope>NUCLEOTIDE SEQUENCE [LARGE SCALE GENOMIC DNA]</scope>
    <source>
        <strain evidence="9 10">NCTC13532</strain>
    </source>
</reference>
<dbReference type="PANTHER" id="PTHR36175">
    <property type="entry name" value="CYANOPHYCINASE"/>
    <property type="match status" value="1"/>
</dbReference>
<dbReference type="GO" id="GO:0008241">
    <property type="term" value="F:peptidyl-dipeptidase activity"/>
    <property type="evidence" value="ECO:0007669"/>
    <property type="project" value="UniProtKB-EC"/>
</dbReference>
<evidence type="ECO:0000256" key="4">
    <source>
        <dbReference type="ARBA" id="ARBA00013115"/>
    </source>
</evidence>
<dbReference type="CDD" id="cd03145">
    <property type="entry name" value="GAT1_cyanophycinase"/>
    <property type="match status" value="1"/>
</dbReference>
<dbReference type="GO" id="GO:0004180">
    <property type="term" value="F:carboxypeptidase activity"/>
    <property type="evidence" value="ECO:0007669"/>
    <property type="project" value="UniProtKB-KW"/>
</dbReference>
<keyword evidence="8" id="KW-0720">Serine protease</keyword>
<keyword evidence="7 9" id="KW-0378">Hydrolase</keyword>
<protein>
    <recommendedName>
        <fullName evidence="5">Cyanophycinase</fullName>
        <ecNumber evidence="4">3.4.15.6</ecNumber>
    </recommendedName>
</protein>
<dbReference type="GO" id="GO:0008236">
    <property type="term" value="F:serine-type peptidase activity"/>
    <property type="evidence" value="ECO:0007669"/>
    <property type="project" value="UniProtKB-KW"/>
</dbReference>
<comment type="catalytic activity">
    <reaction evidence="1">
        <text>[L-4-(L-arginin-2-N-yl)aspartate](n) + H2O = [L-4-(L-arginin-2-N-yl)aspartate](n-1) + L-4-(L-arginin-2-N-yl)aspartate</text>
        <dbReference type="Rhea" id="RHEA:12845"/>
        <dbReference type="Rhea" id="RHEA-COMP:13728"/>
        <dbReference type="Rhea" id="RHEA-COMP:13734"/>
        <dbReference type="ChEBI" id="CHEBI:15377"/>
        <dbReference type="ChEBI" id="CHEBI:137986"/>
        <dbReference type="ChEBI" id="CHEBI:137991"/>
        <dbReference type="EC" id="3.4.15.6"/>
    </reaction>
</comment>
<evidence type="ECO:0000256" key="3">
    <source>
        <dbReference type="ARBA" id="ARBA00006534"/>
    </source>
</evidence>
<sequence>MISKGKLLLIGGSEDRSDTDNEMEKKNRDFIPHEILKLLIQDKNDRIEVVTTASSEPESMRKTYTETFDELGFTNYDFLHLCDQQLHSDHYFKRVEAAKTIFFTGGDQNKICEELKNSSINELILHKYRNEEGFLVAGTSAGAMCMPDIIISDAVNGEAILDEDIKILPGLGLIDHCIVNTHFVHRGRFSRLAHASILHPDHWGIGLGEDTALIIEEGHRAKCKGSGMVLVISAKNIQQTNVSTAEKGEPVYAENLQVHILTDGCSIDFNSGIITTDEAERSKNTTE</sequence>
<evidence type="ECO:0000313" key="9">
    <source>
        <dbReference type="EMBL" id="SUX43990.1"/>
    </source>
</evidence>
<dbReference type="SUPFAM" id="SSF52317">
    <property type="entry name" value="Class I glutamine amidotransferase-like"/>
    <property type="match status" value="1"/>
</dbReference>
<gene>
    <name evidence="9" type="primary">cphB_2</name>
    <name evidence="9" type="ORF">NCTC13532_00581</name>
</gene>
<dbReference type="EC" id="3.4.15.6" evidence="4"/>
<keyword evidence="6" id="KW-0645">Protease</keyword>
<dbReference type="EMBL" id="UFVR01000004">
    <property type="protein sequence ID" value="SUX43990.1"/>
    <property type="molecule type" value="Genomic_DNA"/>
</dbReference>
<keyword evidence="9" id="KW-0121">Carboxypeptidase</keyword>
<dbReference type="Proteomes" id="UP000254282">
    <property type="component" value="Unassembled WGS sequence"/>
</dbReference>
<dbReference type="RefSeq" id="WP_115619149.1">
    <property type="nucleotide sequence ID" value="NZ_UFVR01000004.1"/>
</dbReference>
<dbReference type="NCBIfam" id="TIGR02069">
    <property type="entry name" value="cyanophycinase"/>
    <property type="match status" value="1"/>
</dbReference>
<name>A0A381FBQ0_9FLAO</name>
<accession>A0A381FBQ0</accession>
<dbReference type="AlphaFoldDB" id="A0A381FBQ0"/>
<organism evidence="9 10">
    <name type="scientific">Chryseobacterium indoltheticum</name>
    <dbReference type="NCBI Taxonomy" id="254"/>
    <lineage>
        <taxon>Bacteria</taxon>
        <taxon>Pseudomonadati</taxon>
        <taxon>Bacteroidota</taxon>
        <taxon>Flavobacteriia</taxon>
        <taxon>Flavobacteriales</taxon>
        <taxon>Weeksellaceae</taxon>
        <taxon>Chryseobacterium group</taxon>
        <taxon>Chryseobacterium</taxon>
    </lineage>
</organism>
<evidence type="ECO:0000256" key="5">
    <source>
        <dbReference type="ARBA" id="ARBA00015719"/>
    </source>
</evidence>
<dbReference type="Gene3D" id="3.40.50.880">
    <property type="match status" value="1"/>
</dbReference>
<dbReference type="InterPro" id="IPR011811">
    <property type="entry name" value="Peptidase_S51_cyanophycinase"/>
</dbReference>
<evidence type="ECO:0000313" key="10">
    <source>
        <dbReference type="Proteomes" id="UP000254282"/>
    </source>
</evidence>
<dbReference type="InterPro" id="IPR005320">
    <property type="entry name" value="Peptidase_S51"/>
</dbReference>